<dbReference type="Pfam" id="PF25372">
    <property type="entry name" value="DUF7885"/>
    <property type="match status" value="1"/>
</dbReference>
<organism evidence="2">
    <name type="scientific">Brassica cretica</name>
    <name type="common">Mustard</name>
    <dbReference type="NCBI Taxonomy" id="69181"/>
    <lineage>
        <taxon>Eukaryota</taxon>
        <taxon>Viridiplantae</taxon>
        <taxon>Streptophyta</taxon>
        <taxon>Embryophyta</taxon>
        <taxon>Tracheophyta</taxon>
        <taxon>Spermatophyta</taxon>
        <taxon>Magnoliopsida</taxon>
        <taxon>eudicotyledons</taxon>
        <taxon>Gunneridae</taxon>
        <taxon>Pentapetalae</taxon>
        <taxon>rosids</taxon>
        <taxon>malvids</taxon>
        <taxon>Brassicales</taxon>
        <taxon>Brassicaceae</taxon>
        <taxon>Brassiceae</taxon>
        <taxon>Brassica</taxon>
    </lineage>
</organism>
<dbReference type="InterPro" id="IPR001611">
    <property type="entry name" value="Leu-rich_rpt"/>
</dbReference>
<reference evidence="2" key="1">
    <citation type="submission" date="2019-12" db="EMBL/GenBank/DDBJ databases">
        <title>Genome sequencing and annotation of Brassica cretica.</title>
        <authorList>
            <person name="Studholme D.J."/>
            <person name="Sarris P.F."/>
        </authorList>
    </citation>
    <scope>NUCLEOTIDE SEQUENCE</scope>
    <source>
        <strain evidence="2">PFS-102/07</strain>
        <tissue evidence="2">Leaf</tissue>
    </source>
</reference>
<dbReference type="InterPro" id="IPR057207">
    <property type="entry name" value="FBXL15_LRR"/>
</dbReference>
<evidence type="ECO:0000259" key="1">
    <source>
        <dbReference type="Pfam" id="PF25372"/>
    </source>
</evidence>
<evidence type="ECO:0000313" key="2">
    <source>
        <dbReference type="EMBL" id="KAF2609611.1"/>
    </source>
</evidence>
<dbReference type="FunFam" id="3.80.10.10:FF:000276">
    <property type="entry name" value="F-box/LRR-repeat protein 3"/>
    <property type="match status" value="1"/>
</dbReference>
<dbReference type="EMBL" id="QGKY02000089">
    <property type="protein sequence ID" value="KAF2609611.1"/>
    <property type="molecule type" value="Genomic_DNA"/>
</dbReference>
<gene>
    <name evidence="2" type="ORF">F2Q70_00006965</name>
</gene>
<dbReference type="PANTHER" id="PTHR13318:SF105">
    <property type="entry name" value="F-BOX_LRR-REPEAT PROTEIN 3"/>
    <property type="match status" value="1"/>
</dbReference>
<feature type="non-terminal residue" evidence="2">
    <location>
        <position position="1"/>
    </location>
</feature>
<dbReference type="SUPFAM" id="SSF52047">
    <property type="entry name" value="RNI-like"/>
    <property type="match status" value="1"/>
</dbReference>
<dbReference type="InterPro" id="IPR032675">
    <property type="entry name" value="LRR_dom_sf"/>
</dbReference>
<comment type="caution">
    <text evidence="2">The sequence shown here is derived from an EMBL/GenBank/DDBJ whole genome shotgun (WGS) entry which is preliminary data.</text>
</comment>
<accession>A0A8S9LV54</accession>
<dbReference type="Pfam" id="PF13516">
    <property type="entry name" value="LRR_6"/>
    <property type="match status" value="2"/>
</dbReference>
<dbReference type="Gene3D" id="3.80.10.10">
    <property type="entry name" value="Ribonuclease Inhibitor"/>
    <property type="match status" value="2"/>
</dbReference>
<dbReference type="AlphaFoldDB" id="A0A8S9LV54"/>
<dbReference type="PANTHER" id="PTHR13318">
    <property type="entry name" value="PARTNER OF PAIRED, ISOFORM B-RELATED"/>
    <property type="match status" value="1"/>
</dbReference>
<protein>
    <recommendedName>
        <fullName evidence="1">F-box/LRR-repeat protein 15-like leucin rich repeat domain-containing protein</fullName>
    </recommendedName>
</protein>
<feature type="domain" description="F-box/LRR-repeat protein 15-like leucin rich repeat" evidence="1">
    <location>
        <begin position="37"/>
        <end position="189"/>
    </location>
</feature>
<dbReference type="InterPro" id="IPR006553">
    <property type="entry name" value="Leu-rich_rpt_Cys-con_subtyp"/>
</dbReference>
<sequence length="386" mass="41761">VISLDFASSLNKVSSALQSIRLDGCSVTCDGLKAIGTLCISLREVSLSKCVTVTDEGLSCLVMKLKDLRKLDITCCRKLTGVSITQVANSCPLLVSLKMESCSLVSRDAFWLLGHKCRLLEELDFTDNEIDDEGLKSISSCRSLSSLKLGICLNITDRGLSYIGMGCSNLRELDLYRSVGITDIGISSIAQGCCHLETINISYCKDITDKSLVSLSKCSMLQTFESRGCPHITCQGLAAIAVRCKRLTKLDLKKCPFINDSGLLTLAHFSQGLKQISVSETGVTDVGLVSLANIGCLQNIAAVNTRGLSPSGVAAALVGCGGLRKAKLHASLRSLVPPSLITHMEARGCAFLWKDYNNHNNSNTLQEQAELDPKYWKLQLEEDIEL</sequence>
<name>A0A8S9LV54_BRACR</name>
<proteinExistence type="predicted"/>
<dbReference type="GO" id="GO:0019005">
    <property type="term" value="C:SCF ubiquitin ligase complex"/>
    <property type="evidence" value="ECO:0007669"/>
    <property type="project" value="TreeGrafter"/>
</dbReference>
<dbReference type="GO" id="GO:0031146">
    <property type="term" value="P:SCF-dependent proteasomal ubiquitin-dependent protein catabolic process"/>
    <property type="evidence" value="ECO:0007669"/>
    <property type="project" value="TreeGrafter"/>
</dbReference>
<dbReference type="SMART" id="SM00367">
    <property type="entry name" value="LRR_CC"/>
    <property type="match status" value="11"/>
</dbReference>